<dbReference type="InterPro" id="IPR016040">
    <property type="entry name" value="NAD(P)-bd_dom"/>
</dbReference>
<evidence type="ECO:0000313" key="3">
    <source>
        <dbReference type="Proteomes" id="UP000276603"/>
    </source>
</evidence>
<reference evidence="2 3" key="1">
    <citation type="submission" date="2018-10" db="EMBL/GenBank/DDBJ databases">
        <title>Ulvibacterium marinum gen. nov., sp. nov., a novel marine bacterium of the family Flavobacteriaceae, isolated from a culture of the green alga Ulva prolifera.</title>
        <authorList>
            <person name="Zhang Z."/>
        </authorList>
    </citation>
    <scope>NUCLEOTIDE SEQUENCE [LARGE SCALE GENOMIC DNA]</scope>
    <source>
        <strain evidence="2 3">CCMM003</strain>
    </source>
</reference>
<dbReference type="PANTHER" id="PTHR43162:SF1">
    <property type="entry name" value="PRESTALK A DIFFERENTIATION PROTEIN A"/>
    <property type="match status" value="1"/>
</dbReference>
<sequence>MKAENILVIGGTGKTGKRVVQNLEVLGHNVRIGSRSASPAFDWHQPEGWAQALEGMDKVYITYQPDLAVPGALRSIEQLVKESKRANVKKLVILSGKGEREAQLCEQVIIHSGLDYTIVRASWFNQNFNENFLLEPVLEGMVALPQAEAQIPWVDADDIAAVATKALTDDEHNGKIYQLTGSRTLTFREAVAEIAKASNREIQFIPVSIQEYGEGMRKAGVPGDFVWLIEYLFTEVLGNPKLAEVTNDIEKILGRKPIDFSDYAAKVAATGVWNVAVSQAN</sequence>
<comment type="caution">
    <text evidence="2">The sequence shown here is derived from an EMBL/GenBank/DDBJ whole genome shotgun (WGS) entry which is preliminary data.</text>
</comment>
<organism evidence="2 3">
    <name type="scientific">Ulvibacterium marinum</name>
    <dbReference type="NCBI Taxonomy" id="2419782"/>
    <lineage>
        <taxon>Bacteria</taxon>
        <taxon>Pseudomonadati</taxon>
        <taxon>Bacteroidota</taxon>
        <taxon>Flavobacteriia</taxon>
        <taxon>Flavobacteriales</taxon>
        <taxon>Flavobacteriaceae</taxon>
        <taxon>Ulvibacterium</taxon>
    </lineage>
</organism>
<dbReference type="AlphaFoldDB" id="A0A3B0CBR2"/>
<evidence type="ECO:0000259" key="1">
    <source>
        <dbReference type="Pfam" id="PF13460"/>
    </source>
</evidence>
<dbReference type="RefSeq" id="WP_120710550.1">
    <property type="nucleotide sequence ID" value="NZ_RBCJ01000001.1"/>
</dbReference>
<feature type="domain" description="NAD(P)-binding" evidence="1">
    <location>
        <begin position="10"/>
        <end position="169"/>
    </location>
</feature>
<dbReference type="SUPFAM" id="SSF51735">
    <property type="entry name" value="NAD(P)-binding Rossmann-fold domains"/>
    <property type="match status" value="1"/>
</dbReference>
<evidence type="ECO:0000313" key="2">
    <source>
        <dbReference type="EMBL" id="RKN83343.1"/>
    </source>
</evidence>
<proteinExistence type="predicted"/>
<accession>A0A3B0CBR2</accession>
<dbReference type="PANTHER" id="PTHR43162">
    <property type="match status" value="1"/>
</dbReference>
<dbReference type="OrthoDB" id="9780595at2"/>
<name>A0A3B0CBR2_9FLAO</name>
<keyword evidence="3" id="KW-1185">Reference proteome</keyword>
<protein>
    <submittedName>
        <fullName evidence="2">NmrA family transcriptional regulator</fullName>
    </submittedName>
</protein>
<dbReference type="Gene3D" id="3.90.25.10">
    <property type="entry name" value="UDP-galactose 4-epimerase, domain 1"/>
    <property type="match status" value="1"/>
</dbReference>
<dbReference type="InterPro" id="IPR036291">
    <property type="entry name" value="NAD(P)-bd_dom_sf"/>
</dbReference>
<dbReference type="Pfam" id="PF13460">
    <property type="entry name" value="NAD_binding_10"/>
    <property type="match status" value="1"/>
</dbReference>
<dbReference type="InterPro" id="IPR051604">
    <property type="entry name" value="Ergot_Alk_Oxidoreductase"/>
</dbReference>
<dbReference type="Gene3D" id="3.40.50.720">
    <property type="entry name" value="NAD(P)-binding Rossmann-like Domain"/>
    <property type="match status" value="1"/>
</dbReference>
<dbReference type="EMBL" id="RBCJ01000001">
    <property type="protein sequence ID" value="RKN83343.1"/>
    <property type="molecule type" value="Genomic_DNA"/>
</dbReference>
<dbReference type="Proteomes" id="UP000276603">
    <property type="component" value="Unassembled WGS sequence"/>
</dbReference>
<gene>
    <name evidence="2" type="ORF">D7Z94_05835</name>
</gene>